<proteinExistence type="predicted"/>
<organism evidence="2 3">
    <name type="scientific">Enterococcus phoeniculicola ATCC BAA-412</name>
    <dbReference type="NCBI Taxonomy" id="1158610"/>
    <lineage>
        <taxon>Bacteria</taxon>
        <taxon>Bacillati</taxon>
        <taxon>Bacillota</taxon>
        <taxon>Bacilli</taxon>
        <taxon>Lactobacillales</taxon>
        <taxon>Enterococcaceae</taxon>
        <taxon>Enterococcus</taxon>
    </lineage>
</organism>
<protein>
    <recommendedName>
        <fullName evidence="1">Rv2525c-like glycoside hydrolase-like domain-containing protein</fullName>
    </recommendedName>
</protein>
<gene>
    <name evidence="2" type="ORF">UC3_02018</name>
</gene>
<evidence type="ECO:0000259" key="1">
    <source>
        <dbReference type="Pfam" id="PF08924"/>
    </source>
</evidence>
<dbReference type="eggNOG" id="COG3409">
    <property type="taxonomic scope" value="Bacteria"/>
</dbReference>
<dbReference type="CDD" id="cd06418">
    <property type="entry name" value="GH25_BacA-like"/>
    <property type="match status" value="1"/>
</dbReference>
<sequence>MADELVLRTQKWLNKTYLKVSGYEKVPEDGHTGWATIYGLIEGLQHELGISPVVPNFGAGTKAAYETQITGKWGSDLSHNVVYLIQGAFWCKGIDPGGFDGIYSKILDSAVKKLKTYGGFTNPDGILSALWAKALFDMSAFTLLSTGNARVQAMQRWLNANYYDYTGIMPCDGIYQRGTNEALIYSLQAEEGLSPEEATGTYGNLTTQLTPTLVEGENGQFVSILKFGLLVNGFYEIDDFGPLFSNYVGNKVKEFREFMILAPYNEIADVTVIKGLLSSAGHTERPADGADTSTQLTYTQIQTLLSNGLKFIGRYLTGTVGTGSEERDKFLTKNECEMLFDAGINIFPIYQDGGSYIEYFNRIYGYQDGENAGKAAIKLGIPRNVTIYFAVDLDILGDDIEGTVIEYFTGISQSLLEYGYTIGIYGTRNVCSKIINAGLAKYAFVADMSTGFSGNLGFPMPRQWTFDQFIEFAIGSGEGTVGIDNVAVSYKDQGFTHLEDNENGSDLFLTFVEKVQALAKEYFPVASELGRGKQVADYFRNVVYGNPIWEVIAGPIDWKFIEFVDDKIPKDDRIYTYIDPVTHISIGAEHFFAAISGYLFSGLPDPNEANLGDGCGWLGDLDTLLIDYVDNKNDITSIYNFGFDWIGGVGDAGVGHFNQNDLIADIDAWNISYLLTHNSGTLSEWIHEYFQNKELQRYATFVTTRYAAVKENILSCAQIALMSDSIEHPILSTFRKGLLIYFGGVEYLDVDKESKVKYDLCVAFQDKLFKLAQDEIDSKKFN</sequence>
<dbReference type="PATRIC" id="fig|1158610.3.peg.2011"/>
<dbReference type="STRING" id="154621.RV11_GL003143"/>
<dbReference type="InterPro" id="IPR017853">
    <property type="entry name" value="GH"/>
</dbReference>
<dbReference type="InterPro" id="IPR036365">
    <property type="entry name" value="PGBD-like_sf"/>
</dbReference>
<comment type="caution">
    <text evidence="2">The sequence shown here is derived from an EMBL/GenBank/DDBJ whole genome shotgun (WGS) entry which is preliminary data.</text>
</comment>
<name>R3W5W0_9ENTE</name>
<reference evidence="2 3" key="1">
    <citation type="submission" date="2013-02" db="EMBL/GenBank/DDBJ databases">
        <title>The Genome Sequence of Enterococcus phoeniculicola BAA-412.</title>
        <authorList>
            <consortium name="The Broad Institute Genome Sequencing Platform"/>
            <consortium name="The Broad Institute Genome Sequencing Center for Infectious Disease"/>
            <person name="Earl A.M."/>
            <person name="Gilmore M.S."/>
            <person name="Lebreton F."/>
            <person name="Walker B."/>
            <person name="Young S.K."/>
            <person name="Zeng Q."/>
            <person name="Gargeya S."/>
            <person name="Fitzgerald M."/>
            <person name="Haas B."/>
            <person name="Abouelleil A."/>
            <person name="Alvarado L."/>
            <person name="Arachchi H.M."/>
            <person name="Berlin A.M."/>
            <person name="Chapman S.B."/>
            <person name="Dewar J."/>
            <person name="Goldberg J."/>
            <person name="Griggs A."/>
            <person name="Gujja S."/>
            <person name="Hansen M."/>
            <person name="Howarth C."/>
            <person name="Imamovic A."/>
            <person name="Larimer J."/>
            <person name="McCowan C."/>
            <person name="Murphy C."/>
            <person name="Neiman D."/>
            <person name="Pearson M."/>
            <person name="Priest M."/>
            <person name="Roberts A."/>
            <person name="Saif S."/>
            <person name="Shea T."/>
            <person name="Sisk P."/>
            <person name="Sykes S."/>
            <person name="Wortman J."/>
            <person name="Nusbaum C."/>
            <person name="Birren B."/>
        </authorList>
    </citation>
    <scope>NUCLEOTIDE SEQUENCE [LARGE SCALE GENOMIC DNA]</scope>
    <source>
        <strain evidence="2 3">ATCC BAA-412</strain>
    </source>
</reference>
<dbReference type="EMBL" id="AJAT01000016">
    <property type="protein sequence ID" value="EOL43041.1"/>
    <property type="molecule type" value="Genomic_DNA"/>
</dbReference>
<evidence type="ECO:0000313" key="3">
    <source>
        <dbReference type="Proteomes" id="UP000013785"/>
    </source>
</evidence>
<dbReference type="OrthoDB" id="1795295at2"/>
<dbReference type="HOGENOM" id="CLU_012961_0_0_9"/>
<evidence type="ECO:0000313" key="2">
    <source>
        <dbReference type="EMBL" id="EOL43041.1"/>
    </source>
</evidence>
<dbReference type="SUPFAM" id="SSF47090">
    <property type="entry name" value="PGBD-like"/>
    <property type="match status" value="1"/>
</dbReference>
<dbReference type="Proteomes" id="UP000013785">
    <property type="component" value="Unassembled WGS sequence"/>
</dbReference>
<keyword evidence="3" id="KW-1185">Reference proteome</keyword>
<feature type="domain" description="Rv2525c-like glycoside hydrolase-like" evidence="1">
    <location>
        <begin position="302"/>
        <end position="486"/>
    </location>
</feature>
<dbReference type="Pfam" id="PF08924">
    <property type="entry name" value="Rv2525c_GlyHyd-like"/>
    <property type="match status" value="1"/>
</dbReference>
<accession>R3W5W0</accession>
<dbReference type="InterPro" id="IPR015020">
    <property type="entry name" value="Rv2525c-like_Glyco_Hydro-like"/>
</dbReference>
<dbReference type="Gene3D" id="3.20.20.80">
    <property type="entry name" value="Glycosidases"/>
    <property type="match status" value="1"/>
</dbReference>
<dbReference type="RefSeq" id="WP_010768680.1">
    <property type="nucleotide sequence ID" value="NZ_ASWE01000002.1"/>
</dbReference>
<dbReference type="AlphaFoldDB" id="R3W5W0"/>
<dbReference type="SUPFAM" id="SSF51445">
    <property type="entry name" value="(Trans)glycosidases"/>
    <property type="match status" value="1"/>
</dbReference>